<feature type="compositionally biased region" description="Polar residues" evidence="1">
    <location>
        <begin position="162"/>
        <end position="171"/>
    </location>
</feature>
<dbReference type="InterPro" id="IPR013665">
    <property type="entry name" value="Sfi1_dom"/>
</dbReference>
<feature type="region of interest" description="Disordered" evidence="1">
    <location>
        <begin position="1054"/>
        <end position="1087"/>
    </location>
</feature>
<dbReference type="PANTHER" id="PTHR22028">
    <property type="entry name" value="SFI1 SPINDLE BODY DOMAIN-CONTAINING PROTEIN-RELATED"/>
    <property type="match status" value="1"/>
</dbReference>
<accession>A0AAX4KCS7</accession>
<feature type="compositionally biased region" description="Polar residues" evidence="1">
    <location>
        <begin position="231"/>
        <end position="258"/>
    </location>
</feature>
<dbReference type="Proteomes" id="UP001358614">
    <property type="component" value="Chromosome 1"/>
</dbReference>
<feature type="region of interest" description="Disordered" evidence="1">
    <location>
        <begin position="94"/>
        <end position="130"/>
    </location>
</feature>
<dbReference type="InterPro" id="IPR052270">
    <property type="entry name" value="CACF_protein"/>
</dbReference>
<feature type="domain" description="Sfi1 spindle body" evidence="2">
    <location>
        <begin position="477"/>
        <end position="886"/>
    </location>
</feature>
<dbReference type="EMBL" id="CP144089">
    <property type="protein sequence ID" value="WWD03517.1"/>
    <property type="molecule type" value="Genomic_DNA"/>
</dbReference>
<protein>
    <recommendedName>
        <fullName evidence="2">Sfi1 spindle body domain-containing protein</fullName>
    </recommendedName>
</protein>
<feature type="compositionally biased region" description="Acidic residues" evidence="1">
    <location>
        <begin position="104"/>
        <end position="121"/>
    </location>
</feature>
<keyword evidence="4" id="KW-1185">Reference proteome</keyword>
<evidence type="ECO:0000256" key="1">
    <source>
        <dbReference type="SAM" id="MobiDB-lite"/>
    </source>
</evidence>
<evidence type="ECO:0000259" key="2">
    <source>
        <dbReference type="Pfam" id="PF08457"/>
    </source>
</evidence>
<proteinExistence type="predicted"/>
<dbReference type="KEGG" id="ker:91100373"/>
<gene>
    <name evidence="3" type="ORF">V865_001569</name>
</gene>
<sequence length="1105" mass="130858">MQTSSSSSSTSRNDTASRFANVDLDIVERIIARGRHATTFLQIYRPYAEVLQECGISETNDSLYYGFLLKLGNIKGPTWADKWEIWKTNGSFRTNHSNSRSPLEEEEDGDTEENEEDDLDQDDHSFSQSQLPGLRARVPFLASASSDLDEGFAPSNHEYQNEGVSFINQLRPSPRKEIRLSRRRERSRIHEKGGYSRNGNVSRSLVGYTPDQSFNGDNHTDDLLDFDPPIRTSTPIGRSPKYQQHSSTNPPAYSDSISVSDTNQLVDQATEDFSALGLGFVTPKPKNQSIYSPVVLNEPERSWGDRIDEITEGERKCMEKKADDFYNLGLMGRCWDMWFKTSEFYRVTYKNIPIARDNLLLRQVIEKWTKATRYQLSLPGTADQHRQLHLKLSVMRKWAERIKEKRLSLLESKWTAEQRLKEIFELFQVWKVGAERRRTERWKVDVAQRESRFVNDRDTRIMRNGLKFWQIESLGRQIARDRERRLLHGVFEEWYDQANRKKELYTILGNIEQRRLRDAFTKWRRKSVLQPREEKIRRVHEMDLVQRVWDDWQKSSWQARQSSVFDRRRLLLMVLDRWRIARLHQQSFERKALIYDKTRLLDKAFRRWRIESWGRLLVQAKEKRLQEKVWTRWKDRQDHLKRLDNVADQFEERNRSNNLQSLFSRWRSAVASHQTDRLRAALVYEQKMQVKVLAKWHNSTAIIKSNQGLADRAHAFFLLRTAFKAWRTENARQKGERWFEKKNKEKVYEVFTKWKVMTVKYKDLGQRQIVLKDHANREILKRSLERWTNRVIEVKDRELRIARARDDHVKSQLLQRWRDRLSIIRSNQKKADDTLEIRELENLRPVFRSWRGRAKRQKRLRLTAETSLMERDQKLVRSVFERWYEKKRERDLVEMEKEVAFLHENVILYGVMDKWKAGTEILPGITADSLRLKRKALNTWLTALARKKRADDMQNERDRKLLAEIFGLWRDATARKAALNARRMRGRSRPSAVSDRRTSLNLPFSSTSGGRRVTPITTTFPNHVRRDEGRLSPGLGVRDNETVHSEPVYSRLRSELGLGTTRRRRSRGESEEPELGMGQNDWNDLYRPRSGSEMIRALRGNIPGR</sequence>
<feature type="compositionally biased region" description="Polar residues" evidence="1">
    <location>
        <begin position="999"/>
        <end position="1017"/>
    </location>
</feature>
<feature type="region of interest" description="Disordered" evidence="1">
    <location>
        <begin position="981"/>
        <end position="1017"/>
    </location>
</feature>
<name>A0AAX4KCS7_9TREE</name>
<evidence type="ECO:0000313" key="3">
    <source>
        <dbReference type="EMBL" id="WWD03517.1"/>
    </source>
</evidence>
<dbReference type="Pfam" id="PF08457">
    <property type="entry name" value="Sfi1"/>
    <property type="match status" value="1"/>
</dbReference>
<dbReference type="AlphaFoldDB" id="A0AAX4KCS7"/>
<evidence type="ECO:0000313" key="4">
    <source>
        <dbReference type="Proteomes" id="UP001358614"/>
    </source>
</evidence>
<dbReference type="RefSeq" id="XP_066081484.1">
    <property type="nucleotide sequence ID" value="XM_066225387.1"/>
</dbReference>
<reference evidence="3 4" key="1">
    <citation type="submission" date="2024-01" db="EMBL/GenBank/DDBJ databases">
        <title>Comparative genomics of Cryptococcus and Kwoniella reveals pathogenesis evolution and contrasting modes of karyotype evolution via chromosome fusion or intercentromeric recombination.</title>
        <authorList>
            <person name="Coelho M.A."/>
            <person name="David-Palma M."/>
            <person name="Shea T."/>
            <person name="Bowers K."/>
            <person name="McGinley-Smith S."/>
            <person name="Mohammad A.W."/>
            <person name="Gnirke A."/>
            <person name="Yurkov A.M."/>
            <person name="Nowrousian M."/>
            <person name="Sun S."/>
            <person name="Cuomo C.A."/>
            <person name="Heitman J."/>
        </authorList>
    </citation>
    <scope>NUCLEOTIDE SEQUENCE [LARGE SCALE GENOMIC DNA]</scope>
    <source>
        <strain evidence="3 4">PYCC6329</strain>
    </source>
</reference>
<organism evidence="3 4">
    <name type="scientific">Kwoniella europaea PYCC6329</name>
    <dbReference type="NCBI Taxonomy" id="1423913"/>
    <lineage>
        <taxon>Eukaryota</taxon>
        <taxon>Fungi</taxon>
        <taxon>Dikarya</taxon>
        <taxon>Basidiomycota</taxon>
        <taxon>Agaricomycotina</taxon>
        <taxon>Tremellomycetes</taxon>
        <taxon>Tremellales</taxon>
        <taxon>Cryptococcaceae</taxon>
        <taxon>Kwoniella</taxon>
    </lineage>
</organism>
<feature type="region of interest" description="Disordered" evidence="1">
    <location>
        <begin position="149"/>
        <end position="258"/>
    </location>
</feature>
<dbReference type="GeneID" id="91100373"/>